<dbReference type="GO" id="GO:0001786">
    <property type="term" value="F:phosphatidylserine binding"/>
    <property type="evidence" value="ECO:0007669"/>
    <property type="project" value="TreeGrafter"/>
</dbReference>
<evidence type="ECO:0000259" key="1">
    <source>
        <dbReference type="PROSITE" id="PS50004"/>
    </source>
</evidence>
<dbReference type="STRING" id="53326.A0A016WFA1"/>
<sequence>MEYYSNALRAEKLIALSHLQPPDESACTDEMGSSGSIQLSLSLDANLGLLTVSLKQAYDLPSKRQDDNPNPYFRVALDIPEGVKTQQQTKTFRATTSPEIGEDFYFQIPAAQIASCRLEIMVYDYDQFSVDECVGYCWLTLGRLTVSLEKENPTVFWAEVLPYDENGGSGYGEVLFSLAYLSQAQRLTMNIFKARNLRCRGDGAISMRVSLLGNDEKRLKRKKTASRRNVRNAQFNESLNFGVPKRSLCDISLEIEAVHETGTFGMTTEVIGRMELPLHRYDTAANGCNSAVEPSNVTFAGVRTSGGRSYTKKSLKHVGTRWRSPKASFLPHTLADSMPNSFSFMSGETRFLSEKLPSTYSWFS</sequence>
<organism evidence="2 3">
    <name type="scientific">Ancylostoma ceylanicum</name>
    <dbReference type="NCBI Taxonomy" id="53326"/>
    <lineage>
        <taxon>Eukaryota</taxon>
        <taxon>Metazoa</taxon>
        <taxon>Ecdysozoa</taxon>
        <taxon>Nematoda</taxon>
        <taxon>Chromadorea</taxon>
        <taxon>Rhabditida</taxon>
        <taxon>Rhabditina</taxon>
        <taxon>Rhabditomorpha</taxon>
        <taxon>Strongyloidea</taxon>
        <taxon>Ancylostomatidae</taxon>
        <taxon>Ancylostomatinae</taxon>
        <taxon>Ancylostoma</taxon>
    </lineage>
</organism>
<dbReference type="SUPFAM" id="SSF49562">
    <property type="entry name" value="C2 domain (Calcium/lipid-binding domain, CaLB)"/>
    <property type="match status" value="2"/>
</dbReference>
<dbReference type="InterPro" id="IPR000008">
    <property type="entry name" value="C2_dom"/>
</dbReference>
<gene>
    <name evidence="2" type="primary">Acey_s0725.g1860</name>
    <name evidence="2" type="synonym">Acey-snt-7</name>
    <name evidence="2" type="ORF">Y032_0725g1860</name>
</gene>
<evidence type="ECO:0000313" key="3">
    <source>
        <dbReference type="Proteomes" id="UP000024635"/>
    </source>
</evidence>
<protein>
    <recommendedName>
        <fullName evidence="1">C2 domain-containing protein</fullName>
    </recommendedName>
</protein>
<dbReference type="InterPro" id="IPR035892">
    <property type="entry name" value="C2_domain_sf"/>
</dbReference>
<dbReference type="Pfam" id="PF00168">
    <property type="entry name" value="C2"/>
    <property type="match status" value="2"/>
</dbReference>
<comment type="caution">
    <text evidence="2">The sequence shown here is derived from an EMBL/GenBank/DDBJ whole genome shotgun (WGS) entry which is preliminary data.</text>
</comment>
<dbReference type="Gene3D" id="2.60.40.150">
    <property type="entry name" value="C2 domain"/>
    <property type="match status" value="2"/>
</dbReference>
<dbReference type="GO" id="GO:0070382">
    <property type="term" value="C:exocytic vesicle"/>
    <property type="evidence" value="ECO:0007669"/>
    <property type="project" value="TreeGrafter"/>
</dbReference>
<dbReference type="GO" id="GO:0030276">
    <property type="term" value="F:clathrin binding"/>
    <property type="evidence" value="ECO:0007669"/>
    <property type="project" value="TreeGrafter"/>
</dbReference>
<dbReference type="GO" id="GO:0005544">
    <property type="term" value="F:calcium-dependent phospholipid binding"/>
    <property type="evidence" value="ECO:0007669"/>
    <property type="project" value="TreeGrafter"/>
</dbReference>
<reference evidence="3" key="1">
    <citation type="journal article" date="2015" name="Nat. Genet.">
        <title>The genome and transcriptome of the zoonotic hookworm Ancylostoma ceylanicum identify infection-specific gene families.</title>
        <authorList>
            <person name="Schwarz E.M."/>
            <person name="Hu Y."/>
            <person name="Antoshechkin I."/>
            <person name="Miller M.M."/>
            <person name="Sternberg P.W."/>
            <person name="Aroian R.V."/>
        </authorList>
    </citation>
    <scope>NUCLEOTIDE SEQUENCE</scope>
    <source>
        <strain evidence="3">HY135</strain>
    </source>
</reference>
<evidence type="ECO:0000313" key="2">
    <source>
        <dbReference type="EMBL" id="EYC38315.1"/>
    </source>
</evidence>
<dbReference type="AlphaFoldDB" id="A0A016WFA1"/>
<dbReference type="OrthoDB" id="67700at2759"/>
<dbReference type="GO" id="GO:0005509">
    <property type="term" value="F:calcium ion binding"/>
    <property type="evidence" value="ECO:0007669"/>
    <property type="project" value="TreeGrafter"/>
</dbReference>
<dbReference type="SMART" id="SM00239">
    <property type="entry name" value="C2"/>
    <property type="match status" value="2"/>
</dbReference>
<dbReference type="PANTHER" id="PTHR10024">
    <property type="entry name" value="SYNAPTOTAGMIN"/>
    <property type="match status" value="1"/>
</dbReference>
<dbReference type="PROSITE" id="PS50004">
    <property type="entry name" value="C2"/>
    <property type="match status" value="2"/>
</dbReference>
<dbReference type="GO" id="GO:0000149">
    <property type="term" value="F:SNARE binding"/>
    <property type="evidence" value="ECO:0007669"/>
    <property type="project" value="TreeGrafter"/>
</dbReference>
<feature type="domain" description="C2" evidence="1">
    <location>
        <begin position="170"/>
        <end position="292"/>
    </location>
</feature>
<accession>A0A016WFA1</accession>
<dbReference type="PANTHER" id="PTHR10024:SF376">
    <property type="entry name" value="C2 DOMAIN-CONTAINING PROTEIN"/>
    <property type="match status" value="1"/>
</dbReference>
<keyword evidence="3" id="KW-1185">Reference proteome</keyword>
<feature type="domain" description="C2" evidence="1">
    <location>
        <begin position="33"/>
        <end position="156"/>
    </location>
</feature>
<proteinExistence type="predicted"/>
<name>A0A016WFA1_9BILA</name>
<dbReference type="EMBL" id="JARK01000325">
    <property type="protein sequence ID" value="EYC38315.1"/>
    <property type="molecule type" value="Genomic_DNA"/>
</dbReference>
<dbReference type="GO" id="GO:0017156">
    <property type="term" value="P:calcium-ion regulated exocytosis"/>
    <property type="evidence" value="ECO:0007669"/>
    <property type="project" value="TreeGrafter"/>
</dbReference>
<dbReference type="Proteomes" id="UP000024635">
    <property type="component" value="Unassembled WGS sequence"/>
</dbReference>
<dbReference type="GO" id="GO:0005886">
    <property type="term" value="C:plasma membrane"/>
    <property type="evidence" value="ECO:0007669"/>
    <property type="project" value="TreeGrafter"/>
</dbReference>